<dbReference type="Gramene" id="OE9A036383T1">
    <property type="protein sequence ID" value="OE9A036383C1"/>
    <property type="gene ID" value="OE9A036383"/>
</dbReference>
<dbReference type="EMBL" id="CACTIH010005622">
    <property type="protein sequence ID" value="CAA2999238.1"/>
    <property type="molecule type" value="Genomic_DNA"/>
</dbReference>
<name>A0A8S0T5V0_OLEEU</name>
<evidence type="ECO:0000256" key="1">
    <source>
        <dbReference type="SAM" id="Coils"/>
    </source>
</evidence>
<comment type="caution">
    <text evidence="2">The sequence shown here is derived from an EMBL/GenBank/DDBJ whole genome shotgun (WGS) entry which is preliminary data.</text>
</comment>
<keyword evidence="1" id="KW-0175">Coiled coil</keyword>
<evidence type="ECO:0000313" key="3">
    <source>
        <dbReference type="Proteomes" id="UP000594638"/>
    </source>
</evidence>
<feature type="coiled-coil region" evidence="1">
    <location>
        <begin position="52"/>
        <end position="89"/>
    </location>
</feature>
<protein>
    <submittedName>
        <fullName evidence="2">Uncharacterized protein</fullName>
    </submittedName>
</protein>
<proteinExistence type="predicted"/>
<sequence length="115" mass="13064">MSDSSITVTCSSAQDSAGLVLVDCQSFLSTFEKTKNLLEDAVNTEVGINAILDKLRIRTKQLEKELEAARKEDKQLAEQRREASKKKREFYVIAEDKNVMIEVKELEITQARNEL</sequence>
<reference evidence="2 3" key="1">
    <citation type="submission" date="2019-12" db="EMBL/GenBank/DDBJ databases">
        <authorList>
            <person name="Alioto T."/>
            <person name="Alioto T."/>
            <person name="Gomez Garrido J."/>
        </authorList>
    </citation>
    <scope>NUCLEOTIDE SEQUENCE [LARGE SCALE GENOMIC DNA]</scope>
</reference>
<accession>A0A8S0T5V0</accession>
<organism evidence="2 3">
    <name type="scientific">Olea europaea subsp. europaea</name>
    <dbReference type="NCBI Taxonomy" id="158383"/>
    <lineage>
        <taxon>Eukaryota</taxon>
        <taxon>Viridiplantae</taxon>
        <taxon>Streptophyta</taxon>
        <taxon>Embryophyta</taxon>
        <taxon>Tracheophyta</taxon>
        <taxon>Spermatophyta</taxon>
        <taxon>Magnoliopsida</taxon>
        <taxon>eudicotyledons</taxon>
        <taxon>Gunneridae</taxon>
        <taxon>Pentapetalae</taxon>
        <taxon>asterids</taxon>
        <taxon>lamiids</taxon>
        <taxon>Lamiales</taxon>
        <taxon>Oleaceae</taxon>
        <taxon>Oleeae</taxon>
        <taxon>Olea</taxon>
    </lineage>
</organism>
<dbReference type="Proteomes" id="UP000594638">
    <property type="component" value="Unassembled WGS sequence"/>
</dbReference>
<keyword evidence="3" id="KW-1185">Reference proteome</keyword>
<gene>
    <name evidence="2" type="ORF">OLEA9_A036383</name>
</gene>
<evidence type="ECO:0000313" key="2">
    <source>
        <dbReference type="EMBL" id="CAA2999238.1"/>
    </source>
</evidence>
<dbReference type="AlphaFoldDB" id="A0A8S0T5V0"/>